<keyword evidence="3 6" id="KW-0378">Hydrolase</keyword>
<evidence type="ECO:0000256" key="1">
    <source>
        <dbReference type="ARBA" id="ARBA00001946"/>
    </source>
</evidence>
<protein>
    <submittedName>
        <fullName evidence="6">Predicted glycoside hydrolase or deacetylase ChbG, UPF0249 family</fullName>
    </submittedName>
</protein>
<dbReference type="Gene3D" id="3.20.20.370">
    <property type="entry name" value="Glycoside hydrolase/deacetylase"/>
    <property type="match status" value="1"/>
</dbReference>
<dbReference type="PANTHER" id="PTHR31609:SF1">
    <property type="entry name" value="CARBOHYDRATE DEACETYLASE"/>
    <property type="match status" value="1"/>
</dbReference>
<dbReference type="Proteomes" id="UP000199531">
    <property type="component" value="Unassembled WGS sequence"/>
</dbReference>
<dbReference type="InterPro" id="IPR006879">
    <property type="entry name" value="YdjC-like"/>
</dbReference>
<dbReference type="STRING" id="1121117.SAMN02745977_02001"/>
<keyword evidence="7" id="KW-1185">Reference proteome</keyword>
<evidence type="ECO:0000313" key="7">
    <source>
        <dbReference type="Proteomes" id="UP000199531"/>
    </source>
</evidence>
<dbReference type="Pfam" id="PF04794">
    <property type="entry name" value="YdjC"/>
    <property type="match status" value="1"/>
</dbReference>
<evidence type="ECO:0000313" key="6">
    <source>
        <dbReference type="EMBL" id="SEN77383.1"/>
    </source>
</evidence>
<dbReference type="GO" id="GO:0005975">
    <property type="term" value="P:carbohydrate metabolic process"/>
    <property type="evidence" value="ECO:0007669"/>
    <property type="project" value="InterPro"/>
</dbReference>
<dbReference type="GO" id="GO:0046872">
    <property type="term" value="F:metal ion binding"/>
    <property type="evidence" value="ECO:0007669"/>
    <property type="project" value="UniProtKB-KW"/>
</dbReference>
<dbReference type="InterPro" id="IPR011330">
    <property type="entry name" value="Glyco_hydro/deAcase_b/a-brl"/>
</dbReference>
<keyword evidence="5" id="KW-0119">Carbohydrate metabolism</keyword>
<keyword evidence="2" id="KW-0479">Metal-binding</keyword>
<dbReference type="SUPFAM" id="SSF88713">
    <property type="entry name" value="Glycoside hydrolase/deacetylase"/>
    <property type="match status" value="1"/>
</dbReference>
<comment type="cofactor">
    <cofactor evidence="1">
        <name>Mg(2+)</name>
        <dbReference type="ChEBI" id="CHEBI:18420"/>
    </cofactor>
</comment>
<proteinExistence type="predicted"/>
<name>A0A1H8J8X6_9BURK</name>
<evidence type="ECO:0000256" key="3">
    <source>
        <dbReference type="ARBA" id="ARBA00022801"/>
    </source>
</evidence>
<evidence type="ECO:0000256" key="5">
    <source>
        <dbReference type="ARBA" id="ARBA00023277"/>
    </source>
</evidence>
<accession>A0A1H8J8X6</accession>
<gene>
    <name evidence="6" type="ORF">SAMN02745977_02001</name>
</gene>
<keyword evidence="4" id="KW-0460">Magnesium</keyword>
<reference evidence="6 7" key="1">
    <citation type="submission" date="2016-10" db="EMBL/GenBank/DDBJ databases">
        <authorList>
            <person name="de Groot N.N."/>
        </authorList>
    </citation>
    <scope>NUCLEOTIDE SEQUENCE [LARGE SCALE GENOMIC DNA]</scope>
    <source>
        <strain evidence="6 7">DSM 15123</strain>
    </source>
</reference>
<dbReference type="CDD" id="cd10807">
    <property type="entry name" value="YdjC_like_3"/>
    <property type="match status" value="1"/>
</dbReference>
<dbReference type="EMBL" id="FOCW01000006">
    <property type="protein sequence ID" value="SEN77383.1"/>
    <property type="molecule type" value="Genomic_DNA"/>
</dbReference>
<organism evidence="6 7">
    <name type="scientific">Brachymonas denitrificans DSM 15123</name>
    <dbReference type="NCBI Taxonomy" id="1121117"/>
    <lineage>
        <taxon>Bacteria</taxon>
        <taxon>Pseudomonadati</taxon>
        <taxon>Pseudomonadota</taxon>
        <taxon>Betaproteobacteria</taxon>
        <taxon>Burkholderiales</taxon>
        <taxon>Comamonadaceae</taxon>
        <taxon>Brachymonas</taxon>
    </lineage>
</organism>
<evidence type="ECO:0000256" key="2">
    <source>
        <dbReference type="ARBA" id="ARBA00022723"/>
    </source>
</evidence>
<sequence length="290" mass="31586">MAHPLPCVCLCVDDFGLDGAVNEAVLHLLELGRIGATGALVDGPAWASGAAQLRAQPAGRIDVGLHLDLTELSLATEARHKLPLRQLIGASYTRRLDAGWLAAEVTRQLDAFEAAWQQAPAFVDGHQHVHQLPMVREALLDELLQRYPDPAQRPWLRDTRPALGLSAGAGNAFKAAVIAALGRPALHRMAKQYGFAMNRALSGVYDFKGDGVRYQQLLSAWLLHARHGDVLMCHSAAAMVRGDAIAAARCNEYQVLASEWFGGLLEQLPLRIGPLARWLHEAQQEQASER</sequence>
<dbReference type="PANTHER" id="PTHR31609">
    <property type="entry name" value="YDJC DEACETYLASE FAMILY MEMBER"/>
    <property type="match status" value="1"/>
</dbReference>
<evidence type="ECO:0000256" key="4">
    <source>
        <dbReference type="ARBA" id="ARBA00022842"/>
    </source>
</evidence>
<dbReference type="GO" id="GO:0019213">
    <property type="term" value="F:deacetylase activity"/>
    <property type="evidence" value="ECO:0007669"/>
    <property type="project" value="TreeGrafter"/>
</dbReference>
<dbReference type="AlphaFoldDB" id="A0A1H8J8X6"/>
<dbReference type="GO" id="GO:0016787">
    <property type="term" value="F:hydrolase activity"/>
    <property type="evidence" value="ECO:0007669"/>
    <property type="project" value="UniProtKB-KW"/>
</dbReference>